<feature type="domain" description="Methyltransferase type 11" evidence="3">
    <location>
        <begin position="55"/>
        <end position="153"/>
    </location>
</feature>
<keyword evidence="1 4" id="KW-0808">Transferase</keyword>
<dbReference type="SUPFAM" id="SSF53335">
    <property type="entry name" value="S-adenosyl-L-methionine-dependent methyltransferases"/>
    <property type="match status" value="1"/>
</dbReference>
<dbReference type="Pfam" id="PF08241">
    <property type="entry name" value="Methyltransf_11"/>
    <property type="match status" value="1"/>
</dbReference>
<proteinExistence type="predicted"/>
<evidence type="ECO:0000313" key="5">
    <source>
        <dbReference type="Proteomes" id="UP000238358"/>
    </source>
</evidence>
<dbReference type="PANTHER" id="PTHR44068:SF1">
    <property type="entry name" value="HYPOTHETICAL LOC100005854"/>
    <property type="match status" value="1"/>
</dbReference>
<dbReference type="EMBL" id="CP027569">
    <property type="protein sequence ID" value="AVO26338.1"/>
    <property type="molecule type" value="Genomic_DNA"/>
</dbReference>
<evidence type="ECO:0000259" key="3">
    <source>
        <dbReference type="Pfam" id="PF08241"/>
    </source>
</evidence>
<gene>
    <name evidence="4" type="ORF">C6Y28_01115</name>
</gene>
<dbReference type="AlphaFoldDB" id="A0A2S0M4I1"/>
<organism evidence="4 5">
    <name type="scientific">Megasphaera elsdenii</name>
    <dbReference type="NCBI Taxonomy" id="907"/>
    <lineage>
        <taxon>Bacteria</taxon>
        <taxon>Bacillati</taxon>
        <taxon>Bacillota</taxon>
        <taxon>Negativicutes</taxon>
        <taxon>Veillonellales</taxon>
        <taxon>Veillonellaceae</taxon>
        <taxon>Megasphaera</taxon>
    </lineage>
</organism>
<dbReference type="GO" id="GO:0016126">
    <property type="term" value="P:sterol biosynthetic process"/>
    <property type="evidence" value="ECO:0007669"/>
    <property type="project" value="TreeGrafter"/>
</dbReference>
<accession>A0A2S0M4I1</accession>
<dbReference type="GO" id="GO:0003838">
    <property type="term" value="F:sterol 24-C-methyltransferase activity"/>
    <property type="evidence" value="ECO:0007669"/>
    <property type="project" value="TreeGrafter"/>
</dbReference>
<sequence length="216" mass="23916">MTKEEKQKAVTAAGNPAKPTGEAGEQMLARMNESHAPLTAWGLSHFTWRGDEAVLDIGCGGGANLHRMSAHVTTGHLTGIDYSATSVQTSRQTNAAAIAAGKMEIYESSVEALPFADNTFDKITTVESFYFWPNPPENLKEVRRVLKPGGTFLLIAEIYGHDGLSAEVRENIKRYHLYNPTPETFETIFRNAGFPSVQVHIEKDHRWICIEGQKKQ</sequence>
<feature type="region of interest" description="Disordered" evidence="2">
    <location>
        <begin position="1"/>
        <end position="22"/>
    </location>
</feature>
<dbReference type="Proteomes" id="UP000238358">
    <property type="component" value="Chromosome"/>
</dbReference>
<reference evidence="4 5" key="1">
    <citation type="journal article" date="2018" name="Genome Announc.">
        <title>Complete genomes of two Megasphaera elsdenii strains, NCIMB 702410 and ATCC 25940.</title>
        <authorList>
            <person name="Hatmaker E.A."/>
            <person name="O'Dell K."/>
            <person name="Riley L.A."/>
            <person name="Klingeman D.M."/>
            <person name="Guss A.M."/>
        </authorList>
    </citation>
    <scope>NUCLEOTIDE SEQUENCE [LARGE SCALE GENOMIC DNA]</scope>
    <source>
        <strain evidence="4 5">NCIMB702410</strain>
    </source>
</reference>
<dbReference type="CDD" id="cd02440">
    <property type="entry name" value="AdoMet_MTases"/>
    <property type="match status" value="1"/>
</dbReference>
<dbReference type="Gene3D" id="3.40.50.150">
    <property type="entry name" value="Vaccinia Virus protein VP39"/>
    <property type="match status" value="1"/>
</dbReference>
<evidence type="ECO:0000313" key="4">
    <source>
        <dbReference type="EMBL" id="AVO26338.1"/>
    </source>
</evidence>
<dbReference type="PANTHER" id="PTHR44068">
    <property type="entry name" value="ZGC:194242"/>
    <property type="match status" value="1"/>
</dbReference>
<name>A0A2S0M4I1_MEGEL</name>
<keyword evidence="4" id="KW-0489">Methyltransferase</keyword>
<dbReference type="OrthoDB" id="9772751at2"/>
<dbReference type="RefSeq" id="WP_027895337.1">
    <property type="nucleotide sequence ID" value="NZ_CP027569.1"/>
</dbReference>
<dbReference type="InterPro" id="IPR050447">
    <property type="entry name" value="Erg6_SMT_methyltransf"/>
</dbReference>
<evidence type="ECO:0000256" key="1">
    <source>
        <dbReference type="ARBA" id="ARBA00022679"/>
    </source>
</evidence>
<dbReference type="InterPro" id="IPR013216">
    <property type="entry name" value="Methyltransf_11"/>
</dbReference>
<dbReference type="InterPro" id="IPR029063">
    <property type="entry name" value="SAM-dependent_MTases_sf"/>
</dbReference>
<evidence type="ECO:0000256" key="2">
    <source>
        <dbReference type="SAM" id="MobiDB-lite"/>
    </source>
</evidence>
<dbReference type="GO" id="GO:0032259">
    <property type="term" value="P:methylation"/>
    <property type="evidence" value="ECO:0007669"/>
    <property type="project" value="UniProtKB-KW"/>
</dbReference>
<protein>
    <submittedName>
        <fullName evidence="4">Class I SAM-dependent methyltransferase</fullName>
    </submittedName>
</protein>